<evidence type="ECO:0000256" key="9">
    <source>
        <dbReference type="SAM" id="Phobius"/>
    </source>
</evidence>
<dbReference type="PANTHER" id="PTHR24243">
    <property type="entry name" value="G-PROTEIN COUPLED RECEPTOR"/>
    <property type="match status" value="1"/>
</dbReference>
<dbReference type="PROSITE" id="PS00237">
    <property type="entry name" value="G_PROTEIN_RECEP_F1_1"/>
    <property type="match status" value="1"/>
</dbReference>
<feature type="non-terminal residue" evidence="11">
    <location>
        <position position="421"/>
    </location>
</feature>
<evidence type="ECO:0000259" key="10">
    <source>
        <dbReference type="PROSITE" id="PS50262"/>
    </source>
</evidence>
<evidence type="ECO:0000313" key="12">
    <source>
        <dbReference type="Proteomes" id="UP001497497"/>
    </source>
</evidence>
<dbReference type="EMBL" id="CAXITT010000269">
    <property type="protein sequence ID" value="CAL1537615.1"/>
    <property type="molecule type" value="Genomic_DNA"/>
</dbReference>
<feature type="transmembrane region" description="Helical" evidence="9">
    <location>
        <begin position="77"/>
        <end position="95"/>
    </location>
</feature>
<feature type="transmembrane region" description="Helical" evidence="9">
    <location>
        <begin position="369"/>
        <end position="388"/>
    </location>
</feature>
<comment type="caution">
    <text evidence="11">The sequence shown here is derived from an EMBL/GenBank/DDBJ whole genome shotgun (WGS) entry which is preliminary data.</text>
</comment>
<sequence>MTENQQVMTTTSVPMMLTSPNTSEELRAILETVNYQRALHNIPAMLWVSALMVIGVIGNSLVVYVYRRRFKKTSSNYFILTMAIFDLIACVIGMPTELYDLNNPYTFYSLIGCKILRGCEVFTVYGSAIVLVEIAFDRYFKICRPLMMVSLSKIRMLCGLAVFLALALSAPSFILFGIDRNYTPIPGVLGYDCSISESYKTSTFQTVYYCTQGGLFVFTLIALIALYTRIWQEIKCRRMLVIGDQIAKDDDTNAKNRLRIKYVPSLSEDESLNNSVCNHGNNVSMTEIQLTQNHKVTIPQTSVERRTKLQSLAMYASRLKVTRTTVVLFAVTVAFVLSYLPSIAVMLVRSTIKDFDRNQDVGTQVFMKIFSNCIFINNAINPIIYSFLNIHFRRQVKKTFQRIFCCIRRKRHPPQKMDSDR</sequence>
<dbReference type="InterPro" id="IPR000276">
    <property type="entry name" value="GPCR_Rhodpsn"/>
</dbReference>
<dbReference type="InterPro" id="IPR017452">
    <property type="entry name" value="GPCR_Rhodpsn_7TM"/>
</dbReference>
<evidence type="ECO:0000256" key="8">
    <source>
        <dbReference type="RuleBase" id="RU000688"/>
    </source>
</evidence>
<protein>
    <recommendedName>
        <fullName evidence="10">G-protein coupled receptors family 1 profile domain-containing protein</fullName>
    </recommendedName>
</protein>
<dbReference type="SUPFAM" id="SSF81321">
    <property type="entry name" value="Family A G protein-coupled receptor-like"/>
    <property type="match status" value="1"/>
</dbReference>
<keyword evidence="6 8" id="KW-0675">Receptor</keyword>
<proteinExistence type="inferred from homology"/>
<dbReference type="Gene3D" id="1.20.1070.10">
    <property type="entry name" value="Rhodopsin 7-helix transmembrane proteins"/>
    <property type="match status" value="1"/>
</dbReference>
<name>A0AAV2HU16_LYMST</name>
<keyword evidence="5 9" id="KW-0472">Membrane</keyword>
<dbReference type="GO" id="GO:0004930">
    <property type="term" value="F:G protein-coupled receptor activity"/>
    <property type="evidence" value="ECO:0007669"/>
    <property type="project" value="UniProtKB-KW"/>
</dbReference>
<dbReference type="Pfam" id="PF00001">
    <property type="entry name" value="7tm_1"/>
    <property type="match status" value="1"/>
</dbReference>
<dbReference type="PROSITE" id="PS50262">
    <property type="entry name" value="G_PROTEIN_RECEP_F1_2"/>
    <property type="match status" value="1"/>
</dbReference>
<feature type="transmembrane region" description="Helical" evidence="9">
    <location>
        <begin position="206"/>
        <end position="228"/>
    </location>
</feature>
<keyword evidence="4 8" id="KW-0297">G-protein coupled receptor</keyword>
<feature type="transmembrane region" description="Helical" evidence="9">
    <location>
        <begin position="326"/>
        <end position="349"/>
    </location>
</feature>
<keyword evidence="7 8" id="KW-0807">Transducer</keyword>
<feature type="domain" description="G-protein coupled receptors family 1 profile" evidence="10">
    <location>
        <begin position="58"/>
        <end position="385"/>
    </location>
</feature>
<gene>
    <name evidence="11" type="ORF">GSLYS_00011518001</name>
</gene>
<feature type="transmembrane region" description="Helical" evidence="9">
    <location>
        <begin position="115"/>
        <end position="136"/>
    </location>
</feature>
<evidence type="ECO:0000256" key="2">
    <source>
        <dbReference type="ARBA" id="ARBA00022692"/>
    </source>
</evidence>
<dbReference type="GO" id="GO:0005886">
    <property type="term" value="C:plasma membrane"/>
    <property type="evidence" value="ECO:0007669"/>
    <property type="project" value="TreeGrafter"/>
</dbReference>
<evidence type="ECO:0000256" key="4">
    <source>
        <dbReference type="ARBA" id="ARBA00023040"/>
    </source>
</evidence>
<keyword evidence="2 8" id="KW-0812">Transmembrane</keyword>
<dbReference type="PRINTS" id="PR00237">
    <property type="entry name" value="GPCRRHODOPSN"/>
</dbReference>
<comment type="similarity">
    <text evidence="8">Belongs to the G-protein coupled receptor 1 family.</text>
</comment>
<dbReference type="AlphaFoldDB" id="A0AAV2HU16"/>
<dbReference type="Proteomes" id="UP001497497">
    <property type="component" value="Unassembled WGS sequence"/>
</dbReference>
<accession>A0AAV2HU16</accession>
<keyword evidence="3 9" id="KW-1133">Transmembrane helix</keyword>
<dbReference type="CDD" id="cd00637">
    <property type="entry name" value="7tm_classA_rhodopsin-like"/>
    <property type="match status" value="1"/>
</dbReference>
<evidence type="ECO:0000256" key="1">
    <source>
        <dbReference type="ARBA" id="ARBA00004141"/>
    </source>
</evidence>
<evidence type="ECO:0000313" key="11">
    <source>
        <dbReference type="EMBL" id="CAL1537615.1"/>
    </source>
</evidence>
<dbReference type="PANTHER" id="PTHR24243:SF224">
    <property type="entry name" value="G-PROTEIN COUPLED RECEPTOR 19-RELATED"/>
    <property type="match status" value="1"/>
</dbReference>
<evidence type="ECO:0000256" key="3">
    <source>
        <dbReference type="ARBA" id="ARBA00022989"/>
    </source>
</evidence>
<evidence type="ECO:0000256" key="6">
    <source>
        <dbReference type="ARBA" id="ARBA00023170"/>
    </source>
</evidence>
<evidence type="ECO:0000256" key="5">
    <source>
        <dbReference type="ARBA" id="ARBA00023136"/>
    </source>
</evidence>
<comment type="subcellular location">
    <subcellularLocation>
        <location evidence="1">Membrane</location>
        <topology evidence="1">Multi-pass membrane protein</topology>
    </subcellularLocation>
</comment>
<feature type="transmembrane region" description="Helical" evidence="9">
    <location>
        <begin position="44"/>
        <end position="65"/>
    </location>
</feature>
<organism evidence="11 12">
    <name type="scientific">Lymnaea stagnalis</name>
    <name type="common">Great pond snail</name>
    <name type="synonym">Helix stagnalis</name>
    <dbReference type="NCBI Taxonomy" id="6523"/>
    <lineage>
        <taxon>Eukaryota</taxon>
        <taxon>Metazoa</taxon>
        <taxon>Spiralia</taxon>
        <taxon>Lophotrochozoa</taxon>
        <taxon>Mollusca</taxon>
        <taxon>Gastropoda</taxon>
        <taxon>Heterobranchia</taxon>
        <taxon>Euthyneura</taxon>
        <taxon>Panpulmonata</taxon>
        <taxon>Hygrophila</taxon>
        <taxon>Lymnaeoidea</taxon>
        <taxon>Lymnaeidae</taxon>
        <taxon>Lymnaea</taxon>
    </lineage>
</organism>
<feature type="transmembrane region" description="Helical" evidence="9">
    <location>
        <begin position="157"/>
        <end position="178"/>
    </location>
</feature>
<keyword evidence="12" id="KW-1185">Reference proteome</keyword>
<evidence type="ECO:0000256" key="7">
    <source>
        <dbReference type="ARBA" id="ARBA00023224"/>
    </source>
</evidence>
<reference evidence="11 12" key="1">
    <citation type="submission" date="2024-04" db="EMBL/GenBank/DDBJ databases">
        <authorList>
            <consortium name="Genoscope - CEA"/>
            <person name="William W."/>
        </authorList>
    </citation>
    <scope>NUCLEOTIDE SEQUENCE [LARGE SCALE GENOMIC DNA]</scope>
</reference>